<reference evidence="1 2" key="1">
    <citation type="submission" date="2013-05" db="EMBL/GenBank/DDBJ databases">
        <title>Genome assembly of Chondromyces apiculatus DSM 436.</title>
        <authorList>
            <person name="Sharma G."/>
            <person name="Khatri I."/>
            <person name="Kaur C."/>
            <person name="Mayilraj S."/>
            <person name="Subramanian S."/>
        </authorList>
    </citation>
    <scope>NUCLEOTIDE SEQUENCE [LARGE SCALE GENOMIC DNA]</scope>
    <source>
        <strain evidence="1 2">DSM 436</strain>
    </source>
</reference>
<dbReference type="AlphaFoldDB" id="A0A017T1E6"/>
<accession>A0A017T1E6</accession>
<dbReference type="EMBL" id="ASRX01000056">
    <property type="protein sequence ID" value="EYF02670.1"/>
    <property type="molecule type" value="Genomic_DNA"/>
</dbReference>
<dbReference type="Proteomes" id="UP000019678">
    <property type="component" value="Unassembled WGS sequence"/>
</dbReference>
<evidence type="ECO:0000313" key="1">
    <source>
        <dbReference type="EMBL" id="EYF02670.1"/>
    </source>
</evidence>
<organism evidence="1 2">
    <name type="scientific">Chondromyces apiculatus DSM 436</name>
    <dbReference type="NCBI Taxonomy" id="1192034"/>
    <lineage>
        <taxon>Bacteria</taxon>
        <taxon>Pseudomonadati</taxon>
        <taxon>Myxococcota</taxon>
        <taxon>Polyangia</taxon>
        <taxon>Polyangiales</taxon>
        <taxon>Polyangiaceae</taxon>
        <taxon>Chondromyces</taxon>
    </lineage>
</organism>
<sequence>MGVGRSVGLGRGAERRLAVVLGAMLGEPAGIAEDVAAFFGQYLRRAPLLAAVGLRLMVWALEWLPVVFVGRPLPASALGPEVLARYLGRWAGARSYLVREGFFLVKMVALLGWGAHPAVRARYGMPGVAVVRAPGGAVVGTAEGAVAGAQQGTEGS</sequence>
<protein>
    <submittedName>
        <fullName evidence="1">Uncharacterized protein</fullName>
    </submittedName>
</protein>
<evidence type="ECO:0000313" key="2">
    <source>
        <dbReference type="Proteomes" id="UP000019678"/>
    </source>
</evidence>
<keyword evidence="2" id="KW-1185">Reference proteome</keyword>
<dbReference type="STRING" id="1192034.CAP_6560"/>
<comment type="caution">
    <text evidence="1">The sequence shown here is derived from an EMBL/GenBank/DDBJ whole genome shotgun (WGS) entry which is preliminary data.</text>
</comment>
<proteinExistence type="predicted"/>
<name>A0A017T1E6_9BACT</name>
<gene>
    <name evidence="1" type="ORF">CAP_6560</name>
</gene>